<evidence type="ECO:0000313" key="6">
    <source>
        <dbReference type="Proteomes" id="UP000030982"/>
    </source>
</evidence>
<dbReference type="Proteomes" id="UP000030982">
    <property type="component" value="Unassembled WGS sequence"/>
</dbReference>
<dbReference type="GO" id="GO:0005829">
    <property type="term" value="C:cytosol"/>
    <property type="evidence" value="ECO:0007669"/>
    <property type="project" value="TreeGrafter"/>
</dbReference>
<dbReference type="RefSeq" id="WP_043120801.1">
    <property type="nucleotide sequence ID" value="NZ_JTDL01000079.1"/>
</dbReference>
<evidence type="ECO:0000256" key="1">
    <source>
        <dbReference type="ARBA" id="ARBA00007592"/>
    </source>
</evidence>
<dbReference type="PANTHER" id="PTHR12128">
    <property type="entry name" value="DIHYDRODIPICOLINATE SYNTHASE"/>
    <property type="match status" value="1"/>
</dbReference>
<organism evidence="5 6">
    <name type="scientific">Sinomonas humi</name>
    <dbReference type="NCBI Taxonomy" id="1338436"/>
    <lineage>
        <taxon>Bacteria</taxon>
        <taxon>Bacillati</taxon>
        <taxon>Actinomycetota</taxon>
        <taxon>Actinomycetes</taxon>
        <taxon>Micrococcales</taxon>
        <taxon>Micrococcaceae</taxon>
        <taxon>Sinomonas</taxon>
    </lineage>
</organism>
<dbReference type="GO" id="GO:0008840">
    <property type="term" value="F:4-hydroxy-tetrahydrodipicolinate synthase activity"/>
    <property type="evidence" value="ECO:0007669"/>
    <property type="project" value="TreeGrafter"/>
</dbReference>
<dbReference type="InterPro" id="IPR002220">
    <property type="entry name" value="DapA-like"/>
</dbReference>
<dbReference type="SUPFAM" id="SSF51569">
    <property type="entry name" value="Aldolase"/>
    <property type="match status" value="1"/>
</dbReference>
<dbReference type="Gene3D" id="3.20.20.70">
    <property type="entry name" value="Aldolase class I"/>
    <property type="match status" value="1"/>
</dbReference>
<proteinExistence type="inferred from homology"/>
<dbReference type="STRING" id="1338436.LK10_05550"/>
<dbReference type="EMBL" id="JTDL01000079">
    <property type="protein sequence ID" value="KHL04370.1"/>
    <property type="molecule type" value="Genomic_DNA"/>
</dbReference>
<gene>
    <name evidence="5" type="ORF">LK10_05550</name>
</gene>
<evidence type="ECO:0000256" key="3">
    <source>
        <dbReference type="PIRNR" id="PIRNR001365"/>
    </source>
</evidence>
<protein>
    <submittedName>
        <fullName evidence="5">Cytochrome C biogenesis protein CcdA</fullName>
    </submittedName>
</protein>
<keyword evidence="6" id="KW-1185">Reference proteome</keyword>
<sequence>MISHSAGTTLVTGAVPVMPTIFDDDGGLDLAGQARVVEHLIDAEVDGICVHANYSEQFSLTDSERQRVLELVSGQAAGRVPLFVTTSHYSTRVAVERTRAARDAGASAVMLMPPFVGATIRAGEQEMLHYFEAVAAVGVPIMIQDAPMSPTPLSVPFLAKLAREIEEVKYVKIEVAGAAEKLRALKAAAGDALPGLFDGEEGVTLIPDLAAGAVGTMCSASVPHELGRIVHDYLSGHEDEASEAWEALLPLIHFENRQCGPAACKVLLKEGGVIGSDAMRAPWPRMHPAVRETLVRLARSRSVFAISSATEAARA</sequence>
<dbReference type="AlphaFoldDB" id="A0A0B2AL35"/>
<keyword evidence="2 3" id="KW-0456">Lyase</keyword>
<dbReference type="CDD" id="cd00408">
    <property type="entry name" value="DHDPS-like"/>
    <property type="match status" value="1"/>
</dbReference>
<reference evidence="5 6" key="1">
    <citation type="submission" date="2014-09" db="EMBL/GenBank/DDBJ databases">
        <title>Genome sequence of Sinomonas sp. MUSC 117.</title>
        <authorList>
            <person name="Lee L.-H."/>
        </authorList>
    </citation>
    <scope>NUCLEOTIDE SEQUENCE [LARGE SCALE GENOMIC DNA]</scope>
    <source>
        <strain evidence="5 6">MUSC 117</strain>
    </source>
</reference>
<evidence type="ECO:0000313" key="5">
    <source>
        <dbReference type="EMBL" id="KHL04370.1"/>
    </source>
</evidence>
<dbReference type="PIRSF" id="PIRSF001365">
    <property type="entry name" value="DHDPS"/>
    <property type="match status" value="1"/>
</dbReference>
<name>A0A0B2AL35_9MICC</name>
<dbReference type="OrthoDB" id="9778880at2"/>
<comment type="caution">
    <text evidence="5">The sequence shown here is derived from an EMBL/GenBank/DDBJ whole genome shotgun (WGS) entry which is preliminary data.</text>
</comment>
<feature type="binding site" evidence="4">
    <location>
        <position position="217"/>
    </location>
    <ligand>
        <name>pyruvate</name>
        <dbReference type="ChEBI" id="CHEBI:15361"/>
    </ligand>
</feature>
<dbReference type="Pfam" id="PF00701">
    <property type="entry name" value="DHDPS"/>
    <property type="match status" value="1"/>
</dbReference>
<accession>A0A0B2AL35</accession>
<evidence type="ECO:0000256" key="2">
    <source>
        <dbReference type="ARBA" id="ARBA00023239"/>
    </source>
</evidence>
<dbReference type="InterPro" id="IPR013785">
    <property type="entry name" value="Aldolase_TIM"/>
</dbReference>
<comment type="similarity">
    <text evidence="1 3">Belongs to the DapA family.</text>
</comment>
<evidence type="ECO:0000256" key="4">
    <source>
        <dbReference type="PIRSR" id="PIRSR001365-2"/>
    </source>
</evidence>
<dbReference type="SMART" id="SM01130">
    <property type="entry name" value="DHDPS"/>
    <property type="match status" value="1"/>
</dbReference>
<dbReference type="PANTHER" id="PTHR12128:SF66">
    <property type="entry name" value="4-HYDROXY-2-OXOGLUTARATE ALDOLASE, MITOCHONDRIAL"/>
    <property type="match status" value="1"/>
</dbReference>